<dbReference type="EMBL" id="JAASQP010000001">
    <property type="protein sequence ID" value="NIJ23107.1"/>
    <property type="molecule type" value="Genomic_DNA"/>
</dbReference>
<dbReference type="SUPFAM" id="SSF53067">
    <property type="entry name" value="Actin-like ATPase domain"/>
    <property type="match status" value="1"/>
</dbReference>
<dbReference type="NCBIfam" id="TIGR01709">
    <property type="entry name" value="typeII_sec_gspL"/>
    <property type="match status" value="1"/>
</dbReference>
<evidence type="ECO:0000313" key="3">
    <source>
        <dbReference type="Proteomes" id="UP000788153"/>
    </source>
</evidence>
<dbReference type="Pfam" id="PF05134">
    <property type="entry name" value="T2SSL"/>
    <property type="match status" value="1"/>
</dbReference>
<sequence length="369" mass="37910">MSMTATAPASAAVGDDRAGGVWTLAANTLIINEAGGPATILVPSEAVRTLAVDLPLNSRAKRIAALPFAIEDRIADPLDVVHLALGAELAPKRFLVGIVRHDAMARWTALADAAGLGQAAFVPDALALPRPAEGVWTVASDGDRALVRSGDGTGFATPVELLPAAWEAAGRPQVIAHGVPLPAAIDASIADTPLAPIAERVAAPAIDLRQGLYARRRAALPHHGRRLAWILGIGALAHSAIAAADTWMLHTIAERRAYETRVLLATASPGASTDREGLAERVVDLLPEPTRASPFVPLLTQVSGALAPLASSIAIRSMAFEGSALVVDIDPLQPGAAGRITGAMQAARIAARVVEAPDGSIRLTAGGTP</sequence>
<gene>
    <name evidence="2" type="ORF">FHT01_000649</name>
</gene>
<accession>A0ABX0U144</accession>
<dbReference type="Proteomes" id="UP000788153">
    <property type="component" value="Unassembled WGS sequence"/>
</dbReference>
<proteinExistence type="predicted"/>
<dbReference type="CDD" id="cd24017">
    <property type="entry name" value="ASKHA_T2SSL_N"/>
    <property type="match status" value="1"/>
</dbReference>
<dbReference type="InterPro" id="IPR024230">
    <property type="entry name" value="GspL_cyto_dom"/>
</dbReference>
<reference evidence="2 3" key="1">
    <citation type="submission" date="2020-03" db="EMBL/GenBank/DDBJ databases">
        <title>Genomic Encyclopedia of Type Strains, Phase IV (KMG-IV): sequencing the most valuable type-strain genomes for metagenomic binning, comparative biology and taxonomic classification.</title>
        <authorList>
            <person name="Goeker M."/>
        </authorList>
    </citation>
    <scope>NUCLEOTIDE SEQUENCE [LARGE SCALE GENOMIC DNA]</scope>
    <source>
        <strain evidence="2 3">DSM 22753</strain>
    </source>
</reference>
<feature type="domain" description="GspL cytoplasmic actin-ATPase-like" evidence="1">
    <location>
        <begin position="30"/>
        <end position="215"/>
    </location>
</feature>
<dbReference type="Gene3D" id="3.30.420.370">
    <property type="match status" value="1"/>
</dbReference>
<name>A0ABX0U144_9SPHN</name>
<keyword evidence="3" id="KW-1185">Reference proteome</keyword>
<evidence type="ECO:0000313" key="2">
    <source>
        <dbReference type="EMBL" id="NIJ23107.1"/>
    </source>
</evidence>
<dbReference type="InterPro" id="IPR007812">
    <property type="entry name" value="T2SS_protein-GspL"/>
</dbReference>
<protein>
    <submittedName>
        <fullName evidence="2">General secretion pathway protein L</fullName>
    </submittedName>
</protein>
<organism evidence="2 3">
    <name type="scientific">Sphingomonas japonica</name>
    <dbReference type="NCBI Taxonomy" id="511662"/>
    <lineage>
        <taxon>Bacteria</taxon>
        <taxon>Pseudomonadati</taxon>
        <taxon>Pseudomonadota</taxon>
        <taxon>Alphaproteobacteria</taxon>
        <taxon>Sphingomonadales</taxon>
        <taxon>Sphingomonadaceae</taxon>
        <taxon>Sphingomonas</taxon>
    </lineage>
</organism>
<comment type="caution">
    <text evidence="2">The sequence shown here is derived from an EMBL/GenBank/DDBJ whole genome shotgun (WGS) entry which is preliminary data.</text>
</comment>
<dbReference type="RefSeq" id="WP_243846617.1">
    <property type="nucleotide sequence ID" value="NZ_JAASQP010000001.1"/>
</dbReference>
<dbReference type="InterPro" id="IPR043129">
    <property type="entry name" value="ATPase_NBD"/>
</dbReference>
<dbReference type="Gene3D" id="3.30.420.380">
    <property type="match status" value="1"/>
</dbReference>
<evidence type="ECO:0000259" key="1">
    <source>
        <dbReference type="Pfam" id="PF05134"/>
    </source>
</evidence>